<dbReference type="InterPro" id="IPR030678">
    <property type="entry name" value="Peptide/Ni-bd"/>
</dbReference>
<evidence type="ECO:0000256" key="4">
    <source>
        <dbReference type="SAM" id="SignalP"/>
    </source>
</evidence>
<dbReference type="EMBL" id="PELR01000222">
    <property type="protein sequence ID" value="RTH02911.1"/>
    <property type="molecule type" value="Genomic_DNA"/>
</dbReference>
<dbReference type="GO" id="GO:0015833">
    <property type="term" value="P:peptide transport"/>
    <property type="evidence" value="ECO:0007669"/>
    <property type="project" value="TreeGrafter"/>
</dbReference>
<evidence type="ECO:0000313" key="6">
    <source>
        <dbReference type="EMBL" id="RTH02911.1"/>
    </source>
</evidence>
<dbReference type="Gene3D" id="3.40.190.10">
    <property type="entry name" value="Periplasmic binding protein-like II"/>
    <property type="match status" value="1"/>
</dbReference>
<comment type="caution">
    <text evidence="6">The sequence shown here is derived from an EMBL/GenBank/DDBJ whole genome shotgun (WGS) entry which is preliminary data.</text>
</comment>
<evidence type="ECO:0000256" key="2">
    <source>
        <dbReference type="ARBA" id="ARBA00022448"/>
    </source>
</evidence>
<keyword evidence="3 4" id="KW-0732">Signal</keyword>
<dbReference type="SUPFAM" id="SSF53850">
    <property type="entry name" value="Periplasmic binding protein-like II"/>
    <property type="match status" value="1"/>
</dbReference>
<dbReference type="InterPro" id="IPR039424">
    <property type="entry name" value="SBP_5"/>
</dbReference>
<dbReference type="PANTHER" id="PTHR30290:SF9">
    <property type="entry name" value="OLIGOPEPTIDE-BINDING PROTEIN APPA"/>
    <property type="match status" value="1"/>
</dbReference>
<dbReference type="AlphaFoldDB" id="A0A430R6H2"/>
<proteinExistence type="inferred from homology"/>
<dbReference type="Gene3D" id="3.10.105.10">
    <property type="entry name" value="Dipeptide-binding Protein, Domain 3"/>
    <property type="match status" value="1"/>
</dbReference>
<name>A0A430R6H2_THESC</name>
<feature type="domain" description="Solute-binding protein family 5" evidence="5">
    <location>
        <begin position="102"/>
        <end position="477"/>
    </location>
</feature>
<sequence>MRKVGKLAVFGLAALGLALAGPQDNSLVIGASQEPRVLAGDFLDIISNQSIKREIEGYLFAPFIGFNADSQNFPVLATEVPTRQNGRLRVTDIGGGKKRLEMDLTIRPDARWSDGKPITTEDVAFYYEVGKAKGMPVLNPDYWERVSLKVKDARNFTVIFEPAYYYDTYGGTYGSPIGYAPKHIMGPEWEKVKAAARGLDPDKDAEKLNELYRNFFLKFSTPQALNRGAMVYSGAFKLRRWVPGNSIEMERNPNFPIKPEGGESRYVQRVVYRFIQNTNSLLVAVLGGSIDATSSVSLTFDQGRSRQLTSRAPGRFDIWFVPGAIWEHIDINKFENCQTVRDLGLNDVRTRRALLHALNREGLVKAFFDGLQPVAHTWIAPVNPLFNPNVRKYEFDLKKAEALLAEMGWRKGPDGILQRSVGGRTVRFEIEFVTTAGNAIRERTQQFFAEDLKKIGIAVKINNAPSAVVFSDEYIQRASECKWTGLFEFAWVSNLAEDGSLFQYRNLNTGAIMVPTKENNYQGQNIGGWRNDEFDRLTSQGVLEFDEAKRKQLFWRAQEIWAQELPALPLYFRANPYVVRKGLVNYVASAYAGGYGYPGWNAWEIGWESRGAVKKWDQAKYALSVK</sequence>
<dbReference type="Pfam" id="PF00496">
    <property type="entry name" value="SBP_bac_5"/>
    <property type="match status" value="1"/>
</dbReference>
<protein>
    <submittedName>
        <fullName evidence="6">Diguanylate phosphodiesterase</fullName>
    </submittedName>
</protein>
<comment type="similarity">
    <text evidence="1">Belongs to the bacterial solute-binding protein 5 family.</text>
</comment>
<reference evidence="6 7" key="1">
    <citation type="journal article" date="2019" name="Extremophiles">
        <title>Biogeography of thermophiles and predominance of Thermus scotoductus in domestic water heaters.</title>
        <authorList>
            <person name="Wilpiszeski R.L."/>
            <person name="Zhang Z."/>
            <person name="House C.H."/>
        </authorList>
    </citation>
    <scope>NUCLEOTIDE SEQUENCE [LARGE SCALE GENOMIC DNA]</scope>
    <source>
        <strain evidence="6 7">32_S32</strain>
    </source>
</reference>
<evidence type="ECO:0000256" key="3">
    <source>
        <dbReference type="ARBA" id="ARBA00022729"/>
    </source>
</evidence>
<dbReference type="RefSeq" id="WP_126178299.1">
    <property type="nucleotide sequence ID" value="NZ_PELN01000347.1"/>
</dbReference>
<evidence type="ECO:0000313" key="7">
    <source>
        <dbReference type="Proteomes" id="UP000286910"/>
    </source>
</evidence>
<dbReference type="Proteomes" id="UP000286910">
    <property type="component" value="Unassembled WGS sequence"/>
</dbReference>
<dbReference type="InterPro" id="IPR000914">
    <property type="entry name" value="SBP_5_dom"/>
</dbReference>
<evidence type="ECO:0000256" key="1">
    <source>
        <dbReference type="ARBA" id="ARBA00005695"/>
    </source>
</evidence>
<feature type="signal peptide" evidence="4">
    <location>
        <begin position="1"/>
        <end position="20"/>
    </location>
</feature>
<feature type="chain" id="PRO_5019577595" evidence="4">
    <location>
        <begin position="21"/>
        <end position="626"/>
    </location>
</feature>
<dbReference type="Gene3D" id="3.90.76.10">
    <property type="entry name" value="Dipeptide-binding Protein, Domain 1"/>
    <property type="match status" value="1"/>
</dbReference>
<dbReference type="GO" id="GO:0042597">
    <property type="term" value="C:periplasmic space"/>
    <property type="evidence" value="ECO:0007669"/>
    <property type="project" value="UniProtKB-ARBA"/>
</dbReference>
<dbReference type="CDD" id="cd08513">
    <property type="entry name" value="PBP2_thermophilic_Hb8_like"/>
    <property type="match status" value="1"/>
</dbReference>
<dbReference type="GO" id="GO:0043190">
    <property type="term" value="C:ATP-binding cassette (ABC) transporter complex"/>
    <property type="evidence" value="ECO:0007669"/>
    <property type="project" value="InterPro"/>
</dbReference>
<accession>A0A430R6H2</accession>
<dbReference type="PIRSF" id="PIRSF002741">
    <property type="entry name" value="MppA"/>
    <property type="match status" value="1"/>
</dbReference>
<gene>
    <name evidence="6" type="ORF">CSW45_07535</name>
</gene>
<dbReference type="PANTHER" id="PTHR30290">
    <property type="entry name" value="PERIPLASMIC BINDING COMPONENT OF ABC TRANSPORTER"/>
    <property type="match status" value="1"/>
</dbReference>
<keyword evidence="2" id="KW-0813">Transport</keyword>
<evidence type="ECO:0000259" key="5">
    <source>
        <dbReference type="Pfam" id="PF00496"/>
    </source>
</evidence>
<organism evidence="6 7">
    <name type="scientific">Thermus scotoductus</name>
    <dbReference type="NCBI Taxonomy" id="37636"/>
    <lineage>
        <taxon>Bacteria</taxon>
        <taxon>Thermotogati</taxon>
        <taxon>Deinococcota</taxon>
        <taxon>Deinococci</taxon>
        <taxon>Thermales</taxon>
        <taxon>Thermaceae</taxon>
        <taxon>Thermus</taxon>
    </lineage>
</organism>
<dbReference type="GO" id="GO:1904680">
    <property type="term" value="F:peptide transmembrane transporter activity"/>
    <property type="evidence" value="ECO:0007669"/>
    <property type="project" value="TreeGrafter"/>
</dbReference>